<gene>
    <name evidence="3" type="ORF">HPG69_016490</name>
</gene>
<comment type="caution">
    <text evidence="3">The sequence shown here is derived from an EMBL/GenBank/DDBJ whole genome shotgun (WGS) entry which is preliminary data.</text>
</comment>
<keyword evidence="2" id="KW-0472">Membrane</keyword>
<sequence length="233" mass="24509">MGWPRGTPDAPALLPILRLCRTPLKPRVESDRQPGLGEEGSLRTASALSRILRLASEPQDPAAVSLPTSSVPETRGQTRARYSLPLGPWRPGGRGGEGGSAQDGAGSALSGQTYLSVFSQDPLSHPRAPPWAPRPPSSLPRTVAPLQGPPFPGPLGLRPLQFCSMAQLPRTRLSLLGLPVPSGSLAARSLLLQVVFIGLSLGVGVLPFFHGNCRGPQKTRAASSCKGRTLWAC</sequence>
<feature type="compositionally biased region" description="Polar residues" evidence="1">
    <location>
        <begin position="66"/>
        <end position="77"/>
    </location>
</feature>
<evidence type="ECO:0000256" key="1">
    <source>
        <dbReference type="SAM" id="MobiDB-lite"/>
    </source>
</evidence>
<feature type="compositionally biased region" description="Gly residues" evidence="1">
    <location>
        <begin position="90"/>
        <end position="101"/>
    </location>
</feature>
<feature type="transmembrane region" description="Helical" evidence="2">
    <location>
        <begin position="190"/>
        <end position="209"/>
    </location>
</feature>
<evidence type="ECO:0000256" key="2">
    <source>
        <dbReference type="SAM" id="Phobius"/>
    </source>
</evidence>
<evidence type="ECO:0000313" key="4">
    <source>
        <dbReference type="Proteomes" id="UP000551758"/>
    </source>
</evidence>
<feature type="region of interest" description="Disordered" evidence="1">
    <location>
        <begin position="59"/>
        <end position="107"/>
    </location>
</feature>
<accession>A0A7J7F4Q9</accession>
<dbReference type="EMBL" id="JACDTQ010001372">
    <property type="protein sequence ID" value="KAF5923025.1"/>
    <property type="molecule type" value="Genomic_DNA"/>
</dbReference>
<protein>
    <submittedName>
        <fullName evidence="3">Uncharacterized protein</fullName>
    </submittedName>
</protein>
<reference evidence="3 4" key="1">
    <citation type="journal article" date="2020" name="Mol. Biol. Evol.">
        <title>Interspecific Gene Flow and the Evolution of Specialization in Black and White Rhinoceros.</title>
        <authorList>
            <person name="Moodley Y."/>
            <person name="Westbury M.V."/>
            <person name="Russo I.M."/>
            <person name="Gopalakrishnan S."/>
            <person name="Rakotoarivelo A."/>
            <person name="Olsen R.A."/>
            <person name="Prost S."/>
            <person name="Tunstall T."/>
            <person name="Ryder O.A."/>
            <person name="Dalen L."/>
            <person name="Bruford M.W."/>
        </authorList>
    </citation>
    <scope>NUCLEOTIDE SEQUENCE [LARGE SCALE GENOMIC DNA]</scope>
    <source>
        <strain evidence="3">SBR-YM</strain>
        <tissue evidence="3">Skin</tissue>
    </source>
</reference>
<dbReference type="Proteomes" id="UP000551758">
    <property type="component" value="Unassembled WGS sequence"/>
</dbReference>
<organism evidence="3 4">
    <name type="scientific">Diceros bicornis minor</name>
    <name type="common">South-central black rhinoceros</name>
    <dbReference type="NCBI Taxonomy" id="77932"/>
    <lineage>
        <taxon>Eukaryota</taxon>
        <taxon>Metazoa</taxon>
        <taxon>Chordata</taxon>
        <taxon>Craniata</taxon>
        <taxon>Vertebrata</taxon>
        <taxon>Euteleostomi</taxon>
        <taxon>Mammalia</taxon>
        <taxon>Eutheria</taxon>
        <taxon>Laurasiatheria</taxon>
        <taxon>Perissodactyla</taxon>
        <taxon>Rhinocerotidae</taxon>
        <taxon>Diceros</taxon>
    </lineage>
</organism>
<dbReference type="AlphaFoldDB" id="A0A7J7F4Q9"/>
<name>A0A7J7F4Q9_DICBM</name>
<keyword evidence="2" id="KW-1133">Transmembrane helix</keyword>
<proteinExistence type="predicted"/>
<feature type="non-terminal residue" evidence="3">
    <location>
        <position position="1"/>
    </location>
</feature>
<evidence type="ECO:0000313" key="3">
    <source>
        <dbReference type="EMBL" id="KAF5923025.1"/>
    </source>
</evidence>
<keyword evidence="2" id="KW-0812">Transmembrane</keyword>
<keyword evidence="4" id="KW-1185">Reference proteome</keyword>